<comment type="caution">
    <text evidence="3">The sequence shown here is derived from an EMBL/GenBank/DDBJ whole genome shotgun (WGS) entry which is preliminary data.</text>
</comment>
<protein>
    <submittedName>
        <fullName evidence="3">Interaptin-like</fullName>
    </submittedName>
</protein>
<dbReference type="OrthoDB" id="166611at2759"/>
<dbReference type="EMBL" id="JAAVVJ010000015">
    <property type="protein sequence ID" value="KAF7205340.1"/>
    <property type="molecule type" value="Genomic_DNA"/>
</dbReference>
<feature type="coiled-coil region" evidence="1">
    <location>
        <begin position="216"/>
        <end position="313"/>
    </location>
</feature>
<evidence type="ECO:0000256" key="1">
    <source>
        <dbReference type="SAM" id="Coils"/>
    </source>
</evidence>
<name>A0A9D2XND5_NOTFU</name>
<sequence length="384" mass="44184">MADQPGSTHKDEKSLYLAQIQYLTEQLERFQLTFEELEEENARLVSERNAFEKENKGKVEELRCQVDVKREKVCQMFEQLEGLRLDQLASEERRQELHKLIDQLHSQKVKLDTDLEAMNKELALLCQQQSEQKCVEELDTPSAEGGPATGVTSPDEDLLQVYERLVELLKTTAEAEAKVEHLRNLDLIVKDGKELNYLLGKKEILQQETTALNDHISDLNATQKDMEDEMKKMKQEMRFLDKELGTINQVFRRLQTQRDEYSDKLQSAKNDSDALRQEFDKVSEVYHQRVAKRQRLQVELQEEMARRRQLEGLKQEAAVVLRQIITDPQKPSKAQWKMQKLVKVLGRGAEADDSCEDASDLVDPADPAPEHDDPQAGASSAPQN</sequence>
<organism evidence="3 4">
    <name type="scientific">Nothobranchius furzeri</name>
    <name type="common">Turquoise killifish</name>
    <dbReference type="NCBI Taxonomy" id="105023"/>
    <lineage>
        <taxon>Eukaryota</taxon>
        <taxon>Metazoa</taxon>
        <taxon>Chordata</taxon>
        <taxon>Craniata</taxon>
        <taxon>Vertebrata</taxon>
        <taxon>Euteleostomi</taxon>
        <taxon>Actinopterygii</taxon>
        <taxon>Neopterygii</taxon>
        <taxon>Teleostei</taxon>
        <taxon>Neoteleostei</taxon>
        <taxon>Acanthomorphata</taxon>
        <taxon>Ovalentaria</taxon>
        <taxon>Atherinomorphae</taxon>
        <taxon>Cyprinodontiformes</taxon>
        <taxon>Nothobranchiidae</taxon>
        <taxon>Nothobranchius</taxon>
    </lineage>
</organism>
<dbReference type="OMA" id="ENCEANR"/>
<evidence type="ECO:0000313" key="4">
    <source>
        <dbReference type="Proteomes" id="UP000822369"/>
    </source>
</evidence>
<keyword evidence="1" id="KW-0175">Coiled coil</keyword>
<feature type="compositionally biased region" description="Acidic residues" evidence="2">
    <location>
        <begin position="351"/>
        <end position="360"/>
    </location>
</feature>
<feature type="region of interest" description="Disordered" evidence="2">
    <location>
        <begin position="347"/>
        <end position="384"/>
    </location>
</feature>
<dbReference type="KEGG" id="nfu:107386084"/>
<reference evidence="3" key="1">
    <citation type="submission" date="2020-03" db="EMBL/GenBank/DDBJ databases">
        <title>Intra-Species Differences in Population Size shape Life History and Genome Evolution.</title>
        <authorList>
            <person name="Willemsen D."/>
            <person name="Cui R."/>
            <person name="Valenzano D.R."/>
        </authorList>
    </citation>
    <scope>NUCLEOTIDE SEQUENCE</scope>
    <source>
        <strain evidence="3">GRZ</strain>
        <tissue evidence="3">Whole</tissue>
    </source>
</reference>
<feature type="coiled-coil region" evidence="1">
    <location>
        <begin position="20"/>
        <end position="54"/>
    </location>
</feature>
<dbReference type="Gene3D" id="6.10.250.3110">
    <property type="match status" value="1"/>
</dbReference>
<accession>A0A9D2XND5</accession>
<evidence type="ECO:0000313" key="3">
    <source>
        <dbReference type="EMBL" id="KAF7205340.1"/>
    </source>
</evidence>
<gene>
    <name evidence="3" type="ORF">G4P62_010696</name>
</gene>
<dbReference type="AlphaFoldDB" id="A0A9D2XND5"/>
<dbReference type="Proteomes" id="UP000822369">
    <property type="component" value="Chromosome 15"/>
</dbReference>
<proteinExistence type="predicted"/>
<evidence type="ECO:0000256" key="2">
    <source>
        <dbReference type="SAM" id="MobiDB-lite"/>
    </source>
</evidence>